<dbReference type="InterPro" id="IPR043502">
    <property type="entry name" value="DNA/RNA_pol_sf"/>
</dbReference>
<evidence type="ECO:0000313" key="3">
    <source>
        <dbReference type="Proteomes" id="UP000755104"/>
    </source>
</evidence>
<dbReference type="PANTHER" id="PTHR35369">
    <property type="entry name" value="BLR3025 PROTEIN-RELATED"/>
    <property type="match status" value="1"/>
</dbReference>
<comment type="caution">
    <text evidence="2">The sequence shown here is derived from an EMBL/GenBank/DDBJ whole genome shotgun (WGS) entry which is preliminary data.</text>
</comment>
<evidence type="ECO:0000256" key="1">
    <source>
        <dbReference type="ARBA" id="ARBA00022763"/>
    </source>
</evidence>
<keyword evidence="1" id="KW-0227">DNA damage</keyword>
<dbReference type="PANTHER" id="PTHR35369:SF2">
    <property type="entry name" value="BLR3025 PROTEIN"/>
    <property type="match status" value="1"/>
</dbReference>
<proteinExistence type="predicted"/>
<evidence type="ECO:0000313" key="2">
    <source>
        <dbReference type="EMBL" id="MBX7483547.1"/>
    </source>
</evidence>
<dbReference type="EMBL" id="JAIGNO010000010">
    <property type="protein sequence ID" value="MBX7483547.1"/>
    <property type="molecule type" value="Genomic_DNA"/>
</dbReference>
<organism evidence="2 3">
    <name type="scientific">Qipengyuania qiaonensis</name>
    <dbReference type="NCBI Taxonomy" id="2867240"/>
    <lineage>
        <taxon>Bacteria</taxon>
        <taxon>Pseudomonadati</taxon>
        <taxon>Pseudomonadota</taxon>
        <taxon>Alphaproteobacteria</taxon>
        <taxon>Sphingomonadales</taxon>
        <taxon>Erythrobacteraceae</taxon>
        <taxon>Qipengyuania</taxon>
    </lineage>
</organism>
<name>A0ABS7J884_9SPHN</name>
<protein>
    <submittedName>
        <fullName evidence="2">DNA polymerase Y family protein</fullName>
    </submittedName>
</protein>
<accession>A0ABS7J884</accession>
<keyword evidence="3" id="KW-1185">Reference proteome</keyword>
<dbReference type="CDD" id="cd03468">
    <property type="entry name" value="PolY_like"/>
    <property type="match status" value="1"/>
</dbReference>
<sequence length="524" mass="58099">MLDQPSLPESAGGRRFLALWFPFLAWNRLQLEKAPDTSPETPLAFVGKQTGAMRLVALNRKAIACGLAAGTSLADALAIVPGLAVHDCDPVADADLLGRIADGCMRFTPMIALDGADGIMLDITGGAHIFGGERELACEVQDWLDSGQVEARLARGSSAEAAHALARFHQGDVVEERAAIRALPVAALELDSESDLGLRRAGFRTIGDVLDRPRNVIAARFGAAIIYHLERLVGALSKPVNPRRHRPSRTFRRLFAEPIANKDYAMGVLRELLDKAHASLFEEDLGARAFEARFCRVDGLTQRLYVETSLPTRDSAAIARLFDERLDGLADPLDPGFGFDSIELAISRTELLKPEQDDLEKETGQGNSLAETLDILGIRLGRNRLLRFRPHDTHIPEDAQTALFAVDTTRSFSWARAKAGEPPSRPLQLFDPPRPIAVIAEVPDGPPRRFRWQGKLRDAARYEGPERIAAEWWKSAGDPLGRDQLTRDYYRIEDTDGRRYWVFRHGLHGRETDNPNWYMHGLFA</sequence>
<dbReference type="Proteomes" id="UP000755104">
    <property type="component" value="Unassembled WGS sequence"/>
</dbReference>
<dbReference type="SUPFAM" id="SSF56672">
    <property type="entry name" value="DNA/RNA polymerases"/>
    <property type="match status" value="1"/>
</dbReference>
<reference evidence="2 3" key="1">
    <citation type="submission" date="2021-08" db="EMBL/GenBank/DDBJ databases">
        <title>Comparative Genomics Analysis of the Genus Qipengyuania Reveals Extensive Genetic Diversity and Metabolic Versatility, Including the Description of Fifteen Novel Species.</title>
        <authorList>
            <person name="Liu Y."/>
        </authorList>
    </citation>
    <scope>NUCLEOTIDE SEQUENCE [LARGE SCALE GENOMIC DNA]</scope>
    <source>
        <strain evidence="2 3">6D47A</strain>
    </source>
</reference>
<gene>
    <name evidence="2" type="ORF">K3174_13510</name>
</gene>
<dbReference type="InterPro" id="IPR050356">
    <property type="entry name" value="SulA_CellDiv_inhibitor"/>
</dbReference>